<dbReference type="SUPFAM" id="SSF52172">
    <property type="entry name" value="CheY-like"/>
    <property type="match status" value="1"/>
</dbReference>
<evidence type="ECO:0000256" key="5">
    <source>
        <dbReference type="ARBA" id="ARBA00048267"/>
    </source>
</evidence>
<evidence type="ECO:0000259" key="7">
    <source>
        <dbReference type="PROSITE" id="PS50122"/>
    </source>
</evidence>
<dbReference type="EMBL" id="VSSQ01006018">
    <property type="protein sequence ID" value="MPM31241.1"/>
    <property type="molecule type" value="Genomic_DNA"/>
</dbReference>
<dbReference type="InterPro" id="IPR008248">
    <property type="entry name" value="CheB-like"/>
</dbReference>
<keyword evidence="1" id="KW-0963">Cytoplasm</keyword>
<dbReference type="CDD" id="cd17541">
    <property type="entry name" value="REC_CheB-like"/>
    <property type="match status" value="1"/>
</dbReference>
<dbReference type="AlphaFoldDB" id="A0A644YTP1"/>
<dbReference type="GO" id="GO:0008984">
    <property type="term" value="F:protein-glutamate methylesterase activity"/>
    <property type="evidence" value="ECO:0007669"/>
    <property type="project" value="UniProtKB-EC"/>
</dbReference>
<dbReference type="Gene3D" id="3.40.50.180">
    <property type="entry name" value="Methylesterase CheB, C-terminal domain"/>
    <property type="match status" value="1"/>
</dbReference>
<evidence type="ECO:0000256" key="2">
    <source>
        <dbReference type="ARBA" id="ARBA00022500"/>
    </source>
</evidence>
<dbReference type="SUPFAM" id="SSF52738">
    <property type="entry name" value="Methylesterase CheB, C-terminal domain"/>
    <property type="match status" value="1"/>
</dbReference>
<dbReference type="GO" id="GO:0005737">
    <property type="term" value="C:cytoplasm"/>
    <property type="evidence" value="ECO:0007669"/>
    <property type="project" value="InterPro"/>
</dbReference>
<dbReference type="InterPro" id="IPR035909">
    <property type="entry name" value="CheB_C"/>
</dbReference>
<dbReference type="PIRSF" id="PIRSF000876">
    <property type="entry name" value="RR_chemtxs_CheB"/>
    <property type="match status" value="1"/>
</dbReference>
<dbReference type="PROSITE" id="PS50122">
    <property type="entry name" value="CHEB"/>
    <property type="match status" value="1"/>
</dbReference>
<evidence type="ECO:0000313" key="8">
    <source>
        <dbReference type="EMBL" id="MPM31241.1"/>
    </source>
</evidence>
<dbReference type="GO" id="GO:0000156">
    <property type="term" value="F:phosphorelay response regulator activity"/>
    <property type="evidence" value="ECO:0007669"/>
    <property type="project" value="InterPro"/>
</dbReference>
<protein>
    <recommendedName>
        <fullName evidence="4">protein-glutamate methylesterase</fullName>
        <ecNumber evidence="4">3.1.1.61</ecNumber>
    </recommendedName>
</protein>
<gene>
    <name evidence="8" type="primary">cheB_37</name>
    <name evidence="8" type="ORF">SDC9_77795</name>
</gene>
<evidence type="ECO:0000256" key="3">
    <source>
        <dbReference type="ARBA" id="ARBA00022801"/>
    </source>
</evidence>
<dbReference type="SMART" id="SM00448">
    <property type="entry name" value="REC"/>
    <property type="match status" value="1"/>
</dbReference>
<dbReference type="Gene3D" id="3.40.50.2300">
    <property type="match status" value="1"/>
</dbReference>
<dbReference type="InterPro" id="IPR001789">
    <property type="entry name" value="Sig_transdc_resp-reg_receiver"/>
</dbReference>
<dbReference type="PANTHER" id="PTHR42872:SF6">
    <property type="entry name" value="PROTEIN-GLUTAMATE METHYLESTERASE_PROTEIN-GLUTAMINE GLUTAMINASE"/>
    <property type="match status" value="1"/>
</dbReference>
<dbReference type="NCBIfam" id="NF001965">
    <property type="entry name" value="PRK00742.1"/>
    <property type="match status" value="1"/>
</dbReference>
<accession>A0A644YTP1</accession>
<dbReference type="CDD" id="cd16432">
    <property type="entry name" value="CheB_Rec"/>
    <property type="match status" value="1"/>
</dbReference>
<dbReference type="InterPro" id="IPR011006">
    <property type="entry name" value="CheY-like_superfamily"/>
</dbReference>
<proteinExistence type="inferred from homology"/>
<dbReference type="EC" id="3.1.1.61" evidence="4"/>
<evidence type="ECO:0000256" key="4">
    <source>
        <dbReference type="ARBA" id="ARBA00039140"/>
    </source>
</evidence>
<dbReference type="Pfam" id="PF01339">
    <property type="entry name" value="CheB_methylest"/>
    <property type="match status" value="1"/>
</dbReference>
<dbReference type="InterPro" id="IPR000673">
    <property type="entry name" value="Sig_transdc_resp-reg_Me-estase"/>
</dbReference>
<organism evidence="8">
    <name type="scientific">bioreactor metagenome</name>
    <dbReference type="NCBI Taxonomy" id="1076179"/>
    <lineage>
        <taxon>unclassified sequences</taxon>
        <taxon>metagenomes</taxon>
        <taxon>ecological metagenomes</taxon>
    </lineage>
</organism>
<evidence type="ECO:0000256" key="1">
    <source>
        <dbReference type="ARBA" id="ARBA00022490"/>
    </source>
</evidence>
<sequence length="350" mass="37571">MSLLKKVIRVMVVDDSAVARSYIISGLSARTNIQVVGYAVNAADAQRKVQEVRPDVMTLDVEMPDMSGIDLLKKLLPSYQVPVILVSSLNLRVFDALDAGAVDFVRKPDGSQSKEEFINTLTQKIVVSAYAKVRTSYPARAAQTLAAADAVPLLGPKLALDQMIIGLGASTGGTEATLEVMKRLPADIPAMVIVQHMPPGFTKMYAERLDRLCAMEVREAADGDELSRGLALVAPADLQCRVVRIGNRYRVACKPGDRVSGHRPSVDVLFQSMADNVKAKMAGIIMTGMGHDGSDGLLAMRKAGAYTIGQDKESSVVYGMPMVAFDIGAVQIQASCEKIAGVLLRHLKSL</sequence>
<feature type="domain" description="Response regulatory" evidence="6">
    <location>
        <begin position="9"/>
        <end position="122"/>
    </location>
</feature>
<comment type="caution">
    <text evidence="8">The sequence shown here is derived from an EMBL/GenBank/DDBJ whole genome shotgun (WGS) entry which is preliminary data.</text>
</comment>
<dbReference type="Pfam" id="PF00072">
    <property type="entry name" value="Response_reg"/>
    <property type="match status" value="1"/>
</dbReference>
<dbReference type="PROSITE" id="PS50110">
    <property type="entry name" value="RESPONSE_REGULATORY"/>
    <property type="match status" value="1"/>
</dbReference>
<dbReference type="HAMAP" id="MF_00099">
    <property type="entry name" value="CheB_chemtxs"/>
    <property type="match status" value="1"/>
</dbReference>
<name>A0A644YTP1_9ZZZZ</name>
<keyword evidence="2" id="KW-0145">Chemotaxis</keyword>
<dbReference type="PANTHER" id="PTHR42872">
    <property type="entry name" value="PROTEIN-GLUTAMATE METHYLESTERASE/PROTEIN-GLUTAMINE GLUTAMINASE"/>
    <property type="match status" value="1"/>
</dbReference>
<evidence type="ECO:0000259" key="6">
    <source>
        <dbReference type="PROSITE" id="PS50110"/>
    </source>
</evidence>
<keyword evidence="3 8" id="KW-0378">Hydrolase</keyword>
<dbReference type="GO" id="GO:0006935">
    <property type="term" value="P:chemotaxis"/>
    <property type="evidence" value="ECO:0007669"/>
    <property type="project" value="UniProtKB-KW"/>
</dbReference>
<reference evidence="8" key="1">
    <citation type="submission" date="2019-08" db="EMBL/GenBank/DDBJ databases">
        <authorList>
            <person name="Kucharzyk K."/>
            <person name="Murdoch R.W."/>
            <person name="Higgins S."/>
            <person name="Loffler F."/>
        </authorList>
    </citation>
    <scope>NUCLEOTIDE SEQUENCE</scope>
</reference>
<feature type="domain" description="CheB-type methylesterase" evidence="7">
    <location>
        <begin position="152"/>
        <end position="350"/>
    </location>
</feature>
<comment type="catalytic activity">
    <reaction evidence="5">
        <text>[protein]-L-glutamate 5-O-methyl ester + H2O = L-glutamyl-[protein] + methanol + H(+)</text>
        <dbReference type="Rhea" id="RHEA:23236"/>
        <dbReference type="Rhea" id="RHEA-COMP:10208"/>
        <dbReference type="Rhea" id="RHEA-COMP:10311"/>
        <dbReference type="ChEBI" id="CHEBI:15377"/>
        <dbReference type="ChEBI" id="CHEBI:15378"/>
        <dbReference type="ChEBI" id="CHEBI:17790"/>
        <dbReference type="ChEBI" id="CHEBI:29973"/>
        <dbReference type="ChEBI" id="CHEBI:82795"/>
        <dbReference type="EC" id="3.1.1.61"/>
    </reaction>
</comment>